<keyword evidence="1" id="KW-0812">Transmembrane</keyword>
<organism evidence="2 3">
    <name type="scientific">Nonomuraea fuscirosea</name>
    <dbReference type="NCBI Taxonomy" id="1291556"/>
    <lineage>
        <taxon>Bacteria</taxon>
        <taxon>Bacillati</taxon>
        <taxon>Actinomycetota</taxon>
        <taxon>Actinomycetes</taxon>
        <taxon>Streptosporangiales</taxon>
        <taxon>Streptosporangiaceae</taxon>
        <taxon>Nonomuraea</taxon>
    </lineage>
</organism>
<dbReference type="EMBL" id="PVNG01000003">
    <property type="protein sequence ID" value="PRX68142.1"/>
    <property type="molecule type" value="Genomic_DNA"/>
</dbReference>
<accession>A0A2T0N6D8</accession>
<evidence type="ECO:0000256" key="1">
    <source>
        <dbReference type="SAM" id="Phobius"/>
    </source>
</evidence>
<sequence>MRRKVERPRRVHRTDWMALLSGVLFIVLGILTVTRTIRDPLILVGVMVLGLAFAGLVAIVARVVRGK</sequence>
<proteinExistence type="predicted"/>
<evidence type="ECO:0000313" key="3">
    <source>
        <dbReference type="Proteomes" id="UP000238312"/>
    </source>
</evidence>
<dbReference type="Proteomes" id="UP000238312">
    <property type="component" value="Unassembled WGS sequence"/>
</dbReference>
<feature type="transmembrane region" description="Helical" evidence="1">
    <location>
        <begin position="40"/>
        <end position="64"/>
    </location>
</feature>
<protein>
    <submittedName>
        <fullName evidence="2">Uncharacterized protein</fullName>
    </submittedName>
</protein>
<keyword evidence="1" id="KW-1133">Transmembrane helix</keyword>
<gene>
    <name evidence="2" type="ORF">B0I32_103103</name>
</gene>
<evidence type="ECO:0000313" key="2">
    <source>
        <dbReference type="EMBL" id="PRX68142.1"/>
    </source>
</evidence>
<keyword evidence="1" id="KW-0472">Membrane</keyword>
<comment type="caution">
    <text evidence="2">The sequence shown here is derived from an EMBL/GenBank/DDBJ whole genome shotgun (WGS) entry which is preliminary data.</text>
</comment>
<name>A0A2T0N6D8_9ACTN</name>
<dbReference type="OrthoDB" id="3541279at2"/>
<feature type="transmembrane region" description="Helical" evidence="1">
    <location>
        <begin position="16"/>
        <end position="34"/>
    </location>
</feature>
<dbReference type="AlphaFoldDB" id="A0A2T0N6D8"/>
<keyword evidence="3" id="KW-1185">Reference proteome</keyword>
<reference evidence="2 3" key="1">
    <citation type="submission" date="2018-03" db="EMBL/GenBank/DDBJ databases">
        <title>Genomic Encyclopedia of Type Strains, Phase III (KMG-III): the genomes of soil and plant-associated and newly described type strains.</title>
        <authorList>
            <person name="Whitman W."/>
        </authorList>
    </citation>
    <scope>NUCLEOTIDE SEQUENCE [LARGE SCALE GENOMIC DNA]</scope>
    <source>
        <strain evidence="2 3">CGMCC 4.7104</strain>
    </source>
</reference>